<accession>A0ABY4XZM4</accession>
<organism evidence="1 2">
    <name type="scientific">Bacillus vallismortis</name>
    <dbReference type="NCBI Taxonomy" id="72361"/>
    <lineage>
        <taxon>Bacteria</taxon>
        <taxon>Bacillati</taxon>
        <taxon>Bacillota</taxon>
        <taxon>Bacilli</taxon>
        <taxon>Bacillales</taxon>
        <taxon>Bacillaceae</taxon>
        <taxon>Bacillus</taxon>
    </lineage>
</organism>
<proteinExistence type="predicted"/>
<keyword evidence="2" id="KW-1185">Reference proteome</keyword>
<evidence type="ECO:0000313" key="2">
    <source>
        <dbReference type="Proteomes" id="UP001057348"/>
    </source>
</evidence>
<dbReference type="Proteomes" id="UP001057348">
    <property type="component" value="Chromosome"/>
</dbReference>
<gene>
    <name evidence="1" type="ORF">MKF32_20430</name>
</gene>
<name>A0ABY4XZM4_BACVA</name>
<protein>
    <submittedName>
        <fullName evidence="1">Helix-turn-helix domain-containing protein</fullName>
    </submittedName>
</protein>
<sequence length="63" mass="7503">MKEFYTVEDIEKILGVSRAKAYKIIRSLNQELNEEGYKTLKGRVNKIKFDSRYIYKGERNEVV</sequence>
<reference evidence="1" key="1">
    <citation type="submission" date="2022-02" db="EMBL/GenBank/DDBJ databases">
        <title>Draft Genome Sequence of Bacillus vallismortis Strain BL01, Isolated from Artemisia lerchiana Web. Roots.</title>
        <authorList>
            <person name="Chebotar V.K."/>
            <person name="Gancheva M.S."/>
            <person name="Chizhevskaya E.P."/>
            <person name="Komarova O.V."/>
            <person name="Baganova M.E."/>
            <person name="Zaplatkin A.N."/>
            <person name="Pishchik V.N."/>
        </authorList>
    </citation>
    <scope>NUCLEOTIDE SEQUENCE</scope>
    <source>
        <strain evidence="1">BL01</strain>
    </source>
</reference>
<dbReference type="RefSeq" id="WP_253268757.1">
    <property type="nucleotide sequence ID" value="NZ_CP092751.1"/>
</dbReference>
<dbReference type="EMBL" id="CP092751">
    <property type="protein sequence ID" value="USP95520.1"/>
    <property type="molecule type" value="Genomic_DNA"/>
</dbReference>
<evidence type="ECO:0000313" key="1">
    <source>
        <dbReference type="EMBL" id="USP95520.1"/>
    </source>
</evidence>